<accession>A0A7R9AIE6</accession>
<proteinExistence type="predicted"/>
<evidence type="ECO:0000313" key="3">
    <source>
        <dbReference type="Proteomes" id="UP000677054"/>
    </source>
</evidence>
<keyword evidence="3" id="KW-1185">Reference proteome</keyword>
<dbReference type="EMBL" id="CAJPEV010012080">
    <property type="protein sequence ID" value="CAG0906385.1"/>
    <property type="molecule type" value="Genomic_DNA"/>
</dbReference>
<evidence type="ECO:0000313" key="2">
    <source>
        <dbReference type="EMBL" id="CAD7254720.1"/>
    </source>
</evidence>
<feature type="region of interest" description="Disordered" evidence="1">
    <location>
        <begin position="1"/>
        <end position="28"/>
    </location>
</feature>
<sequence length="28" mass="2965">MALNARVPSPTPTGSDSSLPVAENWCYT</sequence>
<name>A0A7R9AIE6_9CRUS</name>
<feature type="non-terminal residue" evidence="2">
    <location>
        <position position="28"/>
    </location>
</feature>
<evidence type="ECO:0000256" key="1">
    <source>
        <dbReference type="SAM" id="MobiDB-lite"/>
    </source>
</evidence>
<organism evidence="2">
    <name type="scientific">Darwinula stevensoni</name>
    <dbReference type="NCBI Taxonomy" id="69355"/>
    <lineage>
        <taxon>Eukaryota</taxon>
        <taxon>Metazoa</taxon>
        <taxon>Ecdysozoa</taxon>
        <taxon>Arthropoda</taxon>
        <taxon>Crustacea</taxon>
        <taxon>Oligostraca</taxon>
        <taxon>Ostracoda</taxon>
        <taxon>Podocopa</taxon>
        <taxon>Podocopida</taxon>
        <taxon>Darwinulocopina</taxon>
        <taxon>Darwinuloidea</taxon>
        <taxon>Darwinulidae</taxon>
        <taxon>Darwinula</taxon>
    </lineage>
</organism>
<dbReference type="Proteomes" id="UP000677054">
    <property type="component" value="Unassembled WGS sequence"/>
</dbReference>
<gene>
    <name evidence="2" type="ORF">DSTB1V02_LOCUS14466</name>
</gene>
<reference evidence="2" key="1">
    <citation type="submission" date="2020-11" db="EMBL/GenBank/DDBJ databases">
        <authorList>
            <person name="Tran Van P."/>
        </authorList>
    </citation>
    <scope>NUCLEOTIDE SEQUENCE</scope>
</reference>
<dbReference type="AlphaFoldDB" id="A0A7R9AIE6"/>
<dbReference type="EMBL" id="LR911598">
    <property type="protein sequence ID" value="CAD7254720.1"/>
    <property type="molecule type" value="Genomic_DNA"/>
</dbReference>
<protein>
    <submittedName>
        <fullName evidence="2">Uncharacterized protein</fullName>
    </submittedName>
</protein>